<evidence type="ECO:0000256" key="4">
    <source>
        <dbReference type="ARBA" id="ARBA00022692"/>
    </source>
</evidence>
<evidence type="ECO:0000256" key="3">
    <source>
        <dbReference type="ARBA" id="ARBA00022475"/>
    </source>
</evidence>
<dbReference type="PANTHER" id="PTHR38035:SF1">
    <property type="entry name" value="ANCILLARY SECYEG TRANSLOCON SUBUNIT"/>
    <property type="match status" value="1"/>
</dbReference>
<proteinExistence type="predicted"/>
<dbReference type="GO" id="GO:0044877">
    <property type="term" value="F:protein-containing complex binding"/>
    <property type="evidence" value="ECO:0007669"/>
    <property type="project" value="InterPro"/>
</dbReference>
<dbReference type="EMBL" id="JAHGAW010000005">
    <property type="protein sequence ID" value="MBT2187057.1"/>
    <property type="molecule type" value="Genomic_DNA"/>
</dbReference>
<protein>
    <submittedName>
        <fullName evidence="10">Tetratricopeptide repeat protein</fullName>
    </submittedName>
</protein>
<keyword evidence="5 8" id="KW-1133">Transmembrane helix</keyword>
<keyword evidence="11" id="KW-1185">Reference proteome</keyword>
<dbReference type="AlphaFoldDB" id="A0A9X1DBR5"/>
<sequence>MALTPYQSDALIKEVDDAVRQDDMLSFWSRYGRVVAGAVVLALGAYGGWLLWQNHRNSVAEANSEQFADLLKSAEAASLDQPVYDKLVAGGGPGYKSQAQLVKAALAAGKNDDKEAVATYDAIIADPAALQPAKDAALIRKTALSFDSMAPDQVVAALKGLAVPGNAWYGSAGELTAIAYLKMGKRDLAAELFGSLARDAAVPDSIKLRAGQMASALGAAAPAAPAPALAR</sequence>
<evidence type="ECO:0000256" key="1">
    <source>
        <dbReference type="ARBA" id="ARBA00004167"/>
    </source>
</evidence>
<dbReference type="PANTHER" id="PTHR38035">
    <property type="entry name" value="UPF0070 PROTEIN YFGM"/>
    <property type="match status" value="1"/>
</dbReference>
<dbReference type="Proteomes" id="UP001138757">
    <property type="component" value="Unassembled WGS sequence"/>
</dbReference>
<dbReference type="GO" id="GO:0005886">
    <property type="term" value="C:plasma membrane"/>
    <property type="evidence" value="ECO:0007669"/>
    <property type="project" value="UniProtKB-SubCell"/>
</dbReference>
<evidence type="ECO:0000256" key="5">
    <source>
        <dbReference type="ARBA" id="ARBA00022989"/>
    </source>
</evidence>
<feature type="transmembrane region" description="Helical" evidence="8">
    <location>
        <begin position="34"/>
        <end position="52"/>
    </location>
</feature>
<name>A0A9X1DBR5_9SPHN</name>
<evidence type="ECO:0000256" key="6">
    <source>
        <dbReference type="ARBA" id="ARBA00023136"/>
    </source>
</evidence>
<evidence type="ECO:0000256" key="2">
    <source>
        <dbReference type="ARBA" id="ARBA00004236"/>
    </source>
</evidence>
<gene>
    <name evidence="10" type="ORF">KK488_08875</name>
</gene>
<accession>A0A9X1DBR5</accession>
<keyword evidence="4 8" id="KW-0812">Transmembrane</keyword>
<reference evidence="10" key="1">
    <citation type="submission" date="2021-05" db="EMBL/GenBank/DDBJ databases">
        <title>Genome of Sphingobium sp. strain.</title>
        <authorList>
            <person name="Fan R."/>
        </authorList>
    </citation>
    <scope>NUCLEOTIDE SEQUENCE</scope>
    <source>
        <strain evidence="10">H33</strain>
    </source>
</reference>
<dbReference type="RefSeq" id="WP_214622810.1">
    <property type="nucleotide sequence ID" value="NZ_JAHGAW010000005.1"/>
</dbReference>
<keyword evidence="3" id="KW-1003">Cell membrane</keyword>
<keyword evidence="7" id="KW-0143">Chaperone</keyword>
<dbReference type="Pfam" id="PF09976">
    <property type="entry name" value="TPR_21"/>
    <property type="match status" value="1"/>
</dbReference>
<evidence type="ECO:0000313" key="10">
    <source>
        <dbReference type="EMBL" id="MBT2187057.1"/>
    </source>
</evidence>
<evidence type="ECO:0000256" key="7">
    <source>
        <dbReference type="ARBA" id="ARBA00023186"/>
    </source>
</evidence>
<keyword evidence="6 8" id="KW-0472">Membrane</keyword>
<organism evidence="10 11">
    <name type="scientific">Sphingobium nicotianae</name>
    <dbReference type="NCBI Taxonomy" id="2782607"/>
    <lineage>
        <taxon>Bacteria</taxon>
        <taxon>Pseudomonadati</taxon>
        <taxon>Pseudomonadota</taxon>
        <taxon>Alphaproteobacteria</taxon>
        <taxon>Sphingomonadales</taxon>
        <taxon>Sphingomonadaceae</taxon>
        <taxon>Sphingobium</taxon>
    </lineage>
</organism>
<comment type="caution">
    <text evidence="10">The sequence shown here is derived from an EMBL/GenBank/DDBJ whole genome shotgun (WGS) entry which is preliminary data.</text>
</comment>
<dbReference type="InterPro" id="IPR026039">
    <property type="entry name" value="YfgM"/>
</dbReference>
<evidence type="ECO:0000256" key="8">
    <source>
        <dbReference type="SAM" id="Phobius"/>
    </source>
</evidence>
<evidence type="ECO:0000259" key="9">
    <source>
        <dbReference type="Pfam" id="PF09976"/>
    </source>
</evidence>
<feature type="domain" description="Ancillary SecYEG translocon subunit/Cell division coordinator CpoB TPR" evidence="9">
    <location>
        <begin position="26"/>
        <end position="190"/>
    </location>
</feature>
<dbReference type="InterPro" id="IPR018704">
    <property type="entry name" value="SecYEG/CpoB_TPR"/>
</dbReference>
<comment type="subcellular location">
    <subcellularLocation>
        <location evidence="2">Cell membrane</location>
    </subcellularLocation>
    <subcellularLocation>
        <location evidence="1">Membrane</location>
        <topology evidence="1">Single-pass membrane protein</topology>
    </subcellularLocation>
</comment>
<evidence type="ECO:0000313" key="11">
    <source>
        <dbReference type="Proteomes" id="UP001138757"/>
    </source>
</evidence>